<dbReference type="InterPro" id="IPR007630">
    <property type="entry name" value="RNA_pol_sigma70_r4"/>
</dbReference>
<dbReference type="InterPro" id="IPR014284">
    <property type="entry name" value="RNA_pol_sigma-70_dom"/>
</dbReference>
<keyword evidence="9" id="KW-1185">Reference proteome</keyword>
<evidence type="ECO:0000256" key="1">
    <source>
        <dbReference type="ARBA" id="ARBA00023015"/>
    </source>
</evidence>
<sequence length="270" mass="29734">MGREWSVLGRLGESAAREERTEELFAHAESLTDIAEQQTCLDEIVLLNAGVAEALAGRYSQRGADPEDLVQVAYLGLVKAVQGYRRGEGPGFLAYAVPTISGEIKRYFRDHGWIVRPPRRLQELRSAAVTTAADLEQMWGRPPTKSEIAEGLGVAESELVEAEQSRVGFTALSLDAPVRDDGSAVLGDLLVDENNAFEHVDDAEMLRPALQMLTPRERHILLLRFVRGLTQEQIGREIGVSQMQVSRLLTKILDGLREQLEVTGQTASMG</sequence>
<keyword evidence="3" id="KW-0238">DNA-binding</keyword>
<evidence type="ECO:0008006" key="10">
    <source>
        <dbReference type="Google" id="ProtNLM"/>
    </source>
</evidence>
<dbReference type="PANTHER" id="PTHR30385:SF4">
    <property type="entry name" value="RNA POLYMERASE SIGMA-E FACTOR"/>
    <property type="match status" value="1"/>
</dbReference>
<protein>
    <recommendedName>
        <fullName evidence="10">RNA polymerase sigma-B factor</fullName>
    </recommendedName>
</protein>
<evidence type="ECO:0000259" key="7">
    <source>
        <dbReference type="Pfam" id="PF04545"/>
    </source>
</evidence>
<dbReference type="CDD" id="cd06171">
    <property type="entry name" value="Sigma70_r4"/>
    <property type="match status" value="1"/>
</dbReference>
<keyword evidence="1" id="KW-0805">Transcription regulation</keyword>
<dbReference type="InterPro" id="IPR007627">
    <property type="entry name" value="RNA_pol_sigma70_r2"/>
</dbReference>
<reference evidence="9" key="1">
    <citation type="journal article" date="2019" name="Int. J. Syst. Evol. Microbiol.">
        <title>The Global Catalogue of Microorganisms (GCM) 10K type strain sequencing project: providing services to taxonomists for standard genome sequencing and annotation.</title>
        <authorList>
            <consortium name="The Broad Institute Genomics Platform"/>
            <consortium name="The Broad Institute Genome Sequencing Center for Infectious Disease"/>
            <person name="Wu L."/>
            <person name="Ma J."/>
        </authorList>
    </citation>
    <scope>NUCLEOTIDE SEQUENCE [LARGE SCALE GENOMIC DNA]</scope>
    <source>
        <strain evidence="9">NBRC 113072</strain>
    </source>
</reference>
<accession>A0ABQ6IK99</accession>
<name>A0ABQ6IK99_9MICO</name>
<evidence type="ECO:0000256" key="4">
    <source>
        <dbReference type="ARBA" id="ARBA00023163"/>
    </source>
</evidence>
<evidence type="ECO:0000256" key="3">
    <source>
        <dbReference type="ARBA" id="ARBA00023125"/>
    </source>
</evidence>
<feature type="domain" description="RNA polymerase sigma-70 region 3" evidence="5">
    <location>
        <begin position="131"/>
        <end position="195"/>
    </location>
</feature>
<dbReference type="EMBL" id="BSUO01000001">
    <property type="protein sequence ID" value="GMA38320.1"/>
    <property type="molecule type" value="Genomic_DNA"/>
</dbReference>
<dbReference type="InterPro" id="IPR007624">
    <property type="entry name" value="RNA_pol_sigma70_r3"/>
</dbReference>
<dbReference type="InterPro" id="IPR013325">
    <property type="entry name" value="RNA_pol_sigma_r2"/>
</dbReference>
<dbReference type="Gene3D" id="1.20.120.1810">
    <property type="match status" value="1"/>
</dbReference>
<dbReference type="PRINTS" id="PR00046">
    <property type="entry name" value="SIGMA70FCT"/>
</dbReference>
<proteinExistence type="predicted"/>
<dbReference type="PANTHER" id="PTHR30385">
    <property type="entry name" value="SIGMA FACTOR F FLAGELLAR"/>
    <property type="match status" value="1"/>
</dbReference>
<feature type="domain" description="RNA polymerase sigma-70 region 2" evidence="6">
    <location>
        <begin position="53"/>
        <end position="113"/>
    </location>
</feature>
<comment type="caution">
    <text evidence="8">The sequence shown here is derived from an EMBL/GenBank/DDBJ whole genome shotgun (WGS) entry which is preliminary data.</text>
</comment>
<keyword evidence="2" id="KW-0731">Sigma factor</keyword>
<dbReference type="InterPro" id="IPR000943">
    <property type="entry name" value="RNA_pol_sigma70"/>
</dbReference>
<keyword evidence="4" id="KW-0804">Transcription</keyword>
<evidence type="ECO:0000313" key="9">
    <source>
        <dbReference type="Proteomes" id="UP001157126"/>
    </source>
</evidence>
<gene>
    <name evidence="8" type="ORF">GCM10025883_03650</name>
</gene>
<dbReference type="SUPFAM" id="SSF88659">
    <property type="entry name" value="Sigma3 and sigma4 domains of RNA polymerase sigma factors"/>
    <property type="match status" value="2"/>
</dbReference>
<feature type="domain" description="RNA polymerase sigma-70 region 4" evidence="7">
    <location>
        <begin position="209"/>
        <end position="258"/>
    </location>
</feature>
<dbReference type="InterPro" id="IPR013324">
    <property type="entry name" value="RNA_pol_sigma_r3/r4-like"/>
</dbReference>
<dbReference type="SUPFAM" id="SSF88946">
    <property type="entry name" value="Sigma2 domain of RNA polymerase sigma factors"/>
    <property type="match status" value="1"/>
</dbReference>
<evidence type="ECO:0000313" key="8">
    <source>
        <dbReference type="EMBL" id="GMA38320.1"/>
    </source>
</evidence>
<dbReference type="Pfam" id="PF04539">
    <property type="entry name" value="Sigma70_r3"/>
    <property type="match status" value="1"/>
</dbReference>
<evidence type="ECO:0000259" key="6">
    <source>
        <dbReference type="Pfam" id="PF04542"/>
    </source>
</evidence>
<dbReference type="Gene3D" id="1.20.140.160">
    <property type="match status" value="1"/>
</dbReference>
<evidence type="ECO:0000256" key="2">
    <source>
        <dbReference type="ARBA" id="ARBA00023082"/>
    </source>
</evidence>
<evidence type="ECO:0000259" key="5">
    <source>
        <dbReference type="Pfam" id="PF04539"/>
    </source>
</evidence>
<organism evidence="8 9">
    <name type="scientific">Mobilicoccus caccae</name>
    <dbReference type="NCBI Taxonomy" id="1859295"/>
    <lineage>
        <taxon>Bacteria</taxon>
        <taxon>Bacillati</taxon>
        <taxon>Actinomycetota</taxon>
        <taxon>Actinomycetes</taxon>
        <taxon>Micrococcales</taxon>
        <taxon>Dermatophilaceae</taxon>
        <taxon>Mobilicoccus</taxon>
    </lineage>
</organism>
<dbReference type="Pfam" id="PF04542">
    <property type="entry name" value="Sigma70_r2"/>
    <property type="match status" value="1"/>
</dbReference>
<dbReference type="RefSeq" id="WP_284302399.1">
    <property type="nucleotide sequence ID" value="NZ_BSUO01000001.1"/>
</dbReference>
<dbReference type="Pfam" id="PF04545">
    <property type="entry name" value="Sigma70_r4"/>
    <property type="match status" value="1"/>
</dbReference>
<dbReference type="Proteomes" id="UP001157126">
    <property type="component" value="Unassembled WGS sequence"/>
</dbReference>
<dbReference type="NCBIfam" id="TIGR02937">
    <property type="entry name" value="sigma70-ECF"/>
    <property type="match status" value="1"/>
</dbReference>